<dbReference type="Proteomes" id="UP001432027">
    <property type="component" value="Unassembled WGS sequence"/>
</dbReference>
<reference evidence="2" key="1">
    <citation type="submission" date="2023-10" db="EMBL/GenBank/DDBJ databases">
        <title>Genome assembly of Pristionchus species.</title>
        <authorList>
            <person name="Yoshida K."/>
            <person name="Sommer R.J."/>
        </authorList>
    </citation>
    <scope>NUCLEOTIDE SEQUENCE</scope>
    <source>
        <strain evidence="2">RS0144</strain>
    </source>
</reference>
<keyword evidence="3" id="KW-1185">Reference proteome</keyword>
<keyword evidence="1" id="KW-0472">Membrane</keyword>
<dbReference type="AlphaFoldDB" id="A0AAV5SVW2"/>
<feature type="transmembrane region" description="Helical" evidence="1">
    <location>
        <begin position="134"/>
        <end position="156"/>
    </location>
</feature>
<protein>
    <recommendedName>
        <fullName evidence="4">G protein-coupled receptor</fullName>
    </recommendedName>
</protein>
<feature type="non-terminal residue" evidence="2">
    <location>
        <position position="1"/>
    </location>
</feature>
<evidence type="ECO:0000313" key="3">
    <source>
        <dbReference type="Proteomes" id="UP001432027"/>
    </source>
</evidence>
<sequence>VLYRMGDGLSPSYLRRTTPPYYKYAVFLLCGFDLVFACVVLAIAEAYYKAAGRVLPIAYQMFNDTVKKGKENFTWNEPMRDSLELYKYKMLLLWICCTVCVLFSMVLIIPQFFDFNDARGNPSHLCLVRRRLGWILFTLQLIIDIVLGAAIVWAWIGCRETVAMFHSLFNESEAEEAYVSKIEETLDCWTDDDKEVKTYQVCMRCPSNLLTLGWWMDAILITFFVGHIIVLLLTPLLNRQLIKPDEDDVYSKEDLIQE</sequence>
<keyword evidence="1" id="KW-0812">Transmembrane</keyword>
<feature type="transmembrane region" description="Helical" evidence="1">
    <location>
        <begin position="91"/>
        <end position="113"/>
    </location>
</feature>
<feature type="transmembrane region" description="Helical" evidence="1">
    <location>
        <begin position="213"/>
        <end position="233"/>
    </location>
</feature>
<gene>
    <name evidence="2" type="ORF">PENTCL1PPCAC_6559</name>
</gene>
<dbReference type="EMBL" id="BTSX01000002">
    <property type="protein sequence ID" value="GMS84384.1"/>
    <property type="molecule type" value="Genomic_DNA"/>
</dbReference>
<feature type="transmembrane region" description="Helical" evidence="1">
    <location>
        <begin position="21"/>
        <end position="44"/>
    </location>
</feature>
<proteinExistence type="predicted"/>
<evidence type="ECO:0000313" key="2">
    <source>
        <dbReference type="EMBL" id="GMS84384.1"/>
    </source>
</evidence>
<evidence type="ECO:0000256" key="1">
    <source>
        <dbReference type="SAM" id="Phobius"/>
    </source>
</evidence>
<keyword evidence="1" id="KW-1133">Transmembrane helix</keyword>
<name>A0AAV5SVW2_9BILA</name>
<organism evidence="2 3">
    <name type="scientific">Pristionchus entomophagus</name>
    <dbReference type="NCBI Taxonomy" id="358040"/>
    <lineage>
        <taxon>Eukaryota</taxon>
        <taxon>Metazoa</taxon>
        <taxon>Ecdysozoa</taxon>
        <taxon>Nematoda</taxon>
        <taxon>Chromadorea</taxon>
        <taxon>Rhabditida</taxon>
        <taxon>Rhabditina</taxon>
        <taxon>Diplogasteromorpha</taxon>
        <taxon>Diplogasteroidea</taxon>
        <taxon>Neodiplogasteridae</taxon>
        <taxon>Pristionchus</taxon>
    </lineage>
</organism>
<comment type="caution">
    <text evidence="2">The sequence shown here is derived from an EMBL/GenBank/DDBJ whole genome shotgun (WGS) entry which is preliminary data.</text>
</comment>
<evidence type="ECO:0008006" key="4">
    <source>
        <dbReference type="Google" id="ProtNLM"/>
    </source>
</evidence>
<accession>A0AAV5SVW2</accession>